<gene>
    <name evidence="9" type="primary">25489289</name>
    <name evidence="7" type="ordered locus">MTR_3g067750</name>
    <name evidence="8" type="ORF">MtrunA17_Chr3g0111541</name>
</gene>
<dbReference type="Proteomes" id="UP000002051">
    <property type="component" value="Chromosome 3"/>
</dbReference>
<dbReference type="EnsemblPlants" id="KEH34688">
    <property type="protein sequence ID" value="KEH34688"/>
    <property type="gene ID" value="MTR_3g067750"/>
</dbReference>
<dbReference type="Gramene" id="rna16546">
    <property type="protein sequence ID" value="RHN68226.1"/>
    <property type="gene ID" value="gene16546"/>
</dbReference>
<reference evidence="7 10" key="2">
    <citation type="journal article" date="2014" name="BMC Genomics">
        <title>An improved genome release (version Mt4.0) for the model legume Medicago truncatula.</title>
        <authorList>
            <person name="Tang H."/>
            <person name="Krishnakumar V."/>
            <person name="Bidwell S."/>
            <person name="Rosen B."/>
            <person name="Chan A."/>
            <person name="Zhou S."/>
            <person name="Gentzbittel L."/>
            <person name="Childs K.L."/>
            <person name="Yandell M."/>
            <person name="Gundlach H."/>
            <person name="Mayer K.F."/>
            <person name="Schwartz D.C."/>
            <person name="Town C.D."/>
        </authorList>
    </citation>
    <scope>GENOME REANNOTATION</scope>
    <source>
        <strain evidence="7">A17</strain>
        <strain evidence="9 10">cv. Jemalong A17</strain>
    </source>
</reference>
<dbReference type="InterPro" id="IPR006121">
    <property type="entry name" value="HMA_dom"/>
</dbReference>
<reference evidence="7 10" key="1">
    <citation type="journal article" date="2011" name="Nature">
        <title>The Medicago genome provides insight into the evolution of rhizobial symbioses.</title>
        <authorList>
            <person name="Young N.D."/>
            <person name="Debelle F."/>
            <person name="Oldroyd G.E."/>
            <person name="Geurts R."/>
            <person name="Cannon S.B."/>
            <person name="Udvardi M.K."/>
            <person name="Benedito V.A."/>
            <person name="Mayer K.F."/>
            <person name="Gouzy J."/>
            <person name="Schoof H."/>
            <person name="Van de Peer Y."/>
            <person name="Proost S."/>
            <person name="Cook D.R."/>
            <person name="Meyers B.C."/>
            <person name="Spannagl M."/>
            <person name="Cheung F."/>
            <person name="De Mita S."/>
            <person name="Krishnakumar V."/>
            <person name="Gundlach H."/>
            <person name="Zhou S."/>
            <person name="Mudge J."/>
            <person name="Bharti A.K."/>
            <person name="Murray J.D."/>
            <person name="Naoumkina M.A."/>
            <person name="Rosen B."/>
            <person name="Silverstein K.A."/>
            <person name="Tang H."/>
            <person name="Rombauts S."/>
            <person name="Zhao P.X."/>
            <person name="Zhou P."/>
            <person name="Barbe V."/>
            <person name="Bardou P."/>
            <person name="Bechner M."/>
            <person name="Bellec A."/>
            <person name="Berger A."/>
            <person name="Berges H."/>
            <person name="Bidwell S."/>
            <person name="Bisseling T."/>
            <person name="Choisne N."/>
            <person name="Couloux A."/>
            <person name="Denny R."/>
            <person name="Deshpande S."/>
            <person name="Dai X."/>
            <person name="Doyle J.J."/>
            <person name="Dudez A.M."/>
            <person name="Farmer A.D."/>
            <person name="Fouteau S."/>
            <person name="Franken C."/>
            <person name="Gibelin C."/>
            <person name="Gish J."/>
            <person name="Goldstein S."/>
            <person name="Gonzalez A.J."/>
            <person name="Green P.J."/>
            <person name="Hallab A."/>
            <person name="Hartog M."/>
            <person name="Hua A."/>
            <person name="Humphray S.J."/>
            <person name="Jeong D.H."/>
            <person name="Jing Y."/>
            <person name="Jocker A."/>
            <person name="Kenton S.M."/>
            <person name="Kim D.J."/>
            <person name="Klee K."/>
            <person name="Lai H."/>
            <person name="Lang C."/>
            <person name="Lin S."/>
            <person name="Macmil S.L."/>
            <person name="Magdelenat G."/>
            <person name="Matthews L."/>
            <person name="McCorrison J."/>
            <person name="Monaghan E.L."/>
            <person name="Mun J.H."/>
            <person name="Najar F.Z."/>
            <person name="Nicholson C."/>
            <person name="Noirot C."/>
            <person name="O'Bleness M."/>
            <person name="Paule C.R."/>
            <person name="Poulain J."/>
            <person name="Prion F."/>
            <person name="Qin B."/>
            <person name="Qu C."/>
            <person name="Retzel E.F."/>
            <person name="Riddle C."/>
            <person name="Sallet E."/>
            <person name="Samain S."/>
            <person name="Samson N."/>
            <person name="Sanders I."/>
            <person name="Saurat O."/>
            <person name="Scarpelli C."/>
            <person name="Schiex T."/>
            <person name="Segurens B."/>
            <person name="Severin A.J."/>
            <person name="Sherrier D.J."/>
            <person name="Shi R."/>
            <person name="Sims S."/>
            <person name="Singer S.R."/>
            <person name="Sinharoy S."/>
            <person name="Sterck L."/>
            <person name="Viollet A."/>
            <person name="Wang B.B."/>
            <person name="Wang K."/>
            <person name="Wang M."/>
            <person name="Wang X."/>
            <person name="Warfsmann J."/>
            <person name="Weissenbach J."/>
            <person name="White D.D."/>
            <person name="White J.D."/>
            <person name="Wiley G.B."/>
            <person name="Wincker P."/>
            <person name="Xing Y."/>
            <person name="Yang L."/>
            <person name="Yao Z."/>
            <person name="Ying F."/>
            <person name="Zhai J."/>
            <person name="Zhou L."/>
            <person name="Zuber A."/>
            <person name="Denarie J."/>
            <person name="Dixon R.A."/>
            <person name="May G.D."/>
            <person name="Schwartz D.C."/>
            <person name="Rogers J."/>
            <person name="Quetier F."/>
            <person name="Town C.D."/>
            <person name="Roe B.A."/>
        </authorList>
    </citation>
    <scope>NUCLEOTIDE SEQUENCE [LARGE SCALE GENOMIC DNA]</scope>
    <source>
        <strain evidence="7">A17</strain>
        <strain evidence="9 10">cv. Jemalong A17</strain>
    </source>
</reference>
<organism evidence="7 10">
    <name type="scientific">Medicago truncatula</name>
    <name type="common">Barrel medic</name>
    <name type="synonym">Medicago tribuloides</name>
    <dbReference type="NCBI Taxonomy" id="3880"/>
    <lineage>
        <taxon>Eukaryota</taxon>
        <taxon>Viridiplantae</taxon>
        <taxon>Streptophyta</taxon>
        <taxon>Embryophyta</taxon>
        <taxon>Tracheophyta</taxon>
        <taxon>Spermatophyta</taxon>
        <taxon>Magnoliopsida</taxon>
        <taxon>eudicotyledons</taxon>
        <taxon>Gunneridae</taxon>
        <taxon>Pentapetalae</taxon>
        <taxon>rosids</taxon>
        <taxon>fabids</taxon>
        <taxon>Fabales</taxon>
        <taxon>Fabaceae</taxon>
        <taxon>Papilionoideae</taxon>
        <taxon>50 kb inversion clade</taxon>
        <taxon>NPAAA clade</taxon>
        <taxon>Hologalegina</taxon>
        <taxon>IRL clade</taxon>
        <taxon>Trifolieae</taxon>
        <taxon>Medicago</taxon>
    </lineage>
</organism>
<dbReference type="PROSITE" id="PS50846">
    <property type="entry name" value="HMA_2"/>
    <property type="match status" value="1"/>
</dbReference>
<reference evidence="8" key="5">
    <citation type="journal article" date="2018" name="Nat. Plants">
        <title>Whole-genome landscape of Medicago truncatula symbiotic genes.</title>
        <authorList>
            <person name="Pecrix Y."/>
            <person name="Gamas P."/>
            <person name="Carrere S."/>
        </authorList>
    </citation>
    <scope>NUCLEOTIDE SEQUENCE</scope>
    <source>
        <tissue evidence="8">Leaves</tissue>
    </source>
</reference>
<reference evidence="11" key="4">
    <citation type="journal article" date="2018" name="Nat. Plants">
        <title>Whole-genome landscape of Medicago truncatula symbiotic genes.</title>
        <authorList>
            <person name="Pecrix Y."/>
            <person name="Staton S.E."/>
            <person name="Sallet E."/>
            <person name="Lelandais-Briere C."/>
            <person name="Moreau S."/>
            <person name="Carrere S."/>
            <person name="Blein T."/>
            <person name="Jardinaud M.F."/>
            <person name="Latrasse D."/>
            <person name="Zouine M."/>
            <person name="Zahm M."/>
            <person name="Kreplak J."/>
            <person name="Mayjonade B."/>
            <person name="Satge C."/>
            <person name="Perez M."/>
            <person name="Cauet S."/>
            <person name="Marande W."/>
            <person name="Chantry-Darmon C."/>
            <person name="Lopez-Roques C."/>
            <person name="Bouchez O."/>
            <person name="Berard A."/>
            <person name="Debelle F."/>
            <person name="Munos S."/>
            <person name="Bendahmane A."/>
            <person name="Berges H."/>
            <person name="Niebel A."/>
            <person name="Buitink J."/>
            <person name="Frugier F."/>
            <person name="Benhamed M."/>
            <person name="Crespi M."/>
            <person name="Gouzy J."/>
            <person name="Gamas P."/>
        </authorList>
    </citation>
    <scope>NUCLEOTIDE SEQUENCE [LARGE SCALE GENOMIC DNA]</scope>
    <source>
        <strain evidence="11">cv. Jemalong A17</strain>
    </source>
</reference>
<dbReference type="EMBL" id="CM001219">
    <property type="protein sequence ID" value="KEH34688.1"/>
    <property type="molecule type" value="Genomic_DNA"/>
</dbReference>
<keyword evidence="4" id="KW-0636">Prenylation</keyword>
<evidence type="ECO:0000256" key="1">
    <source>
        <dbReference type="ARBA" id="ARBA00022481"/>
    </source>
</evidence>
<dbReference type="AlphaFoldDB" id="A0A072UZW5"/>
<evidence type="ECO:0000313" key="9">
    <source>
        <dbReference type="EnsemblPlants" id="KEH34688"/>
    </source>
</evidence>
<keyword evidence="3" id="KW-0449">Lipoprotein</keyword>
<dbReference type="PANTHER" id="PTHR45868:SF74">
    <property type="entry name" value="HEAVY METAL-ASSOCIATED ISOPRENYLATED PLANT PROTEIN 33"/>
    <property type="match status" value="1"/>
</dbReference>
<keyword evidence="1" id="KW-0488">Methylation</keyword>
<dbReference type="PANTHER" id="PTHR45868">
    <property type="entry name" value="HEAVY METAL-ASSOCIATED ISOPRENYLATED PLANT PROTEIN 33-RELATED"/>
    <property type="match status" value="1"/>
</dbReference>
<evidence type="ECO:0000259" key="6">
    <source>
        <dbReference type="PROSITE" id="PS50846"/>
    </source>
</evidence>
<evidence type="ECO:0000313" key="8">
    <source>
        <dbReference type="EMBL" id="RHN68226.1"/>
    </source>
</evidence>
<dbReference type="InterPro" id="IPR036163">
    <property type="entry name" value="HMA_dom_sf"/>
</dbReference>
<dbReference type="Pfam" id="PF00403">
    <property type="entry name" value="HMA"/>
    <property type="match status" value="1"/>
</dbReference>
<keyword evidence="10" id="KW-1185">Reference proteome</keyword>
<dbReference type="HOGENOM" id="CLU_1301327_0_0_1"/>
<proteinExistence type="inferred from homology"/>
<dbReference type="SMR" id="A0A072UZW5"/>
<evidence type="ECO:0000313" key="11">
    <source>
        <dbReference type="Proteomes" id="UP000265566"/>
    </source>
</evidence>
<dbReference type="EMBL" id="PSQE01000003">
    <property type="protein sequence ID" value="RHN68226.1"/>
    <property type="molecule type" value="Genomic_DNA"/>
</dbReference>
<sequence length="212" mass="24399">MSTNEHESLKTETFVLKVHINCQGCRTKVRKALRKIEGVYEVDINAENQKVAVTGVVNPSTLVQKLAKLGKHAEILNEDYNQEHTDDDDDDINDNSHEYITNYQSAFENQYMIPSFYDKDSYGPEWFYNHNINQHLAAQTPLSSETFDNVANANVTRINEYPKWKRPESFEESIYGTNYSGLGNQGWPYNFLGPSSVMDNMHGYYHGYHPSN</sequence>
<evidence type="ECO:0000313" key="7">
    <source>
        <dbReference type="EMBL" id="KEH34688.1"/>
    </source>
</evidence>
<evidence type="ECO:0000256" key="3">
    <source>
        <dbReference type="ARBA" id="ARBA00023288"/>
    </source>
</evidence>
<dbReference type="Gene3D" id="3.30.70.100">
    <property type="match status" value="1"/>
</dbReference>
<feature type="domain" description="HMA" evidence="6">
    <location>
        <begin position="11"/>
        <end position="74"/>
    </location>
</feature>
<dbReference type="CDD" id="cd00371">
    <property type="entry name" value="HMA"/>
    <property type="match status" value="1"/>
</dbReference>
<dbReference type="KEGG" id="mtr:25489289"/>
<evidence type="ECO:0000256" key="2">
    <source>
        <dbReference type="ARBA" id="ARBA00022723"/>
    </source>
</evidence>
<reference evidence="9" key="3">
    <citation type="submission" date="2015-04" db="UniProtKB">
        <authorList>
            <consortium name="EnsemblPlants"/>
        </authorList>
    </citation>
    <scope>IDENTIFICATION</scope>
    <source>
        <strain evidence="9">cv. Jemalong A17</strain>
    </source>
</reference>
<dbReference type="Proteomes" id="UP000265566">
    <property type="component" value="Chromosome 3"/>
</dbReference>
<evidence type="ECO:0000256" key="4">
    <source>
        <dbReference type="ARBA" id="ARBA00023289"/>
    </source>
</evidence>
<name>A0A072UZW5_MEDTR</name>
<evidence type="ECO:0000256" key="5">
    <source>
        <dbReference type="ARBA" id="ARBA00024045"/>
    </source>
</evidence>
<protein>
    <submittedName>
        <fullName evidence="7">Heavy-metal-associated domain protein</fullName>
    </submittedName>
    <submittedName>
        <fullName evidence="8">Putative heavy metal-associated domain, HMA</fullName>
    </submittedName>
</protein>
<accession>A0A072UZW5</accession>
<dbReference type="GO" id="GO:0046872">
    <property type="term" value="F:metal ion binding"/>
    <property type="evidence" value="ECO:0007669"/>
    <property type="project" value="UniProtKB-KW"/>
</dbReference>
<keyword evidence="2" id="KW-0479">Metal-binding</keyword>
<evidence type="ECO:0000313" key="10">
    <source>
        <dbReference type="Proteomes" id="UP000002051"/>
    </source>
</evidence>
<dbReference type="SUPFAM" id="SSF55008">
    <property type="entry name" value="HMA, heavy metal-associated domain"/>
    <property type="match status" value="1"/>
</dbReference>
<comment type="similarity">
    <text evidence="5">Belongs to the HIPP family.</text>
</comment>
<dbReference type="OrthoDB" id="689350at2759"/>